<dbReference type="Proteomes" id="UP000079169">
    <property type="component" value="Unplaced"/>
</dbReference>
<dbReference type="PANTHER" id="PTHR31733">
    <property type="entry name" value="RIBONUCLEASE KAPPA"/>
    <property type="match status" value="1"/>
</dbReference>
<dbReference type="GeneID" id="103509056"/>
<evidence type="ECO:0000256" key="4">
    <source>
        <dbReference type="ARBA" id="ARBA00022989"/>
    </source>
</evidence>
<accession>A0A1S3D0V4</accession>
<keyword evidence="6" id="KW-1185">Reference proteome</keyword>
<dbReference type="GO" id="GO:0004521">
    <property type="term" value="F:RNA endonuclease activity"/>
    <property type="evidence" value="ECO:0007669"/>
    <property type="project" value="InterPro"/>
</dbReference>
<evidence type="ECO:0000256" key="3">
    <source>
        <dbReference type="ARBA" id="ARBA00022692"/>
    </source>
</evidence>
<keyword evidence="4" id="KW-1133">Transmembrane helix</keyword>
<dbReference type="GO" id="GO:0016020">
    <property type="term" value="C:membrane"/>
    <property type="evidence" value="ECO:0007669"/>
    <property type="project" value="UniProtKB-SubCell"/>
</dbReference>
<sequence length="68" mass="7284">MKICGPKLSLCGLVISAWGIVQLVLMGFFYSVRSVALAEDLPGAEHHYASAKEFYAAADKGYTLVSST</sequence>
<keyword evidence="3" id="KW-0812">Transmembrane</keyword>
<proteinExistence type="inferred from homology"/>
<keyword evidence="5" id="KW-0472">Membrane</keyword>
<dbReference type="STRING" id="121845.A0A1S3D0V4"/>
<dbReference type="AlphaFoldDB" id="A0A1S3D0V4"/>
<name>A0A1S3D0V4_DIACI</name>
<evidence type="ECO:0000313" key="7">
    <source>
        <dbReference type="RefSeq" id="XP_008471871.1"/>
    </source>
</evidence>
<dbReference type="RefSeq" id="XP_008471871.1">
    <property type="nucleotide sequence ID" value="XM_008473649.3"/>
</dbReference>
<evidence type="ECO:0000256" key="1">
    <source>
        <dbReference type="ARBA" id="ARBA00004141"/>
    </source>
</evidence>
<dbReference type="InterPro" id="IPR026770">
    <property type="entry name" value="RNase_K"/>
</dbReference>
<organism evidence="6 7">
    <name type="scientific">Diaphorina citri</name>
    <name type="common">Asian citrus psyllid</name>
    <dbReference type="NCBI Taxonomy" id="121845"/>
    <lineage>
        <taxon>Eukaryota</taxon>
        <taxon>Metazoa</taxon>
        <taxon>Ecdysozoa</taxon>
        <taxon>Arthropoda</taxon>
        <taxon>Hexapoda</taxon>
        <taxon>Insecta</taxon>
        <taxon>Pterygota</taxon>
        <taxon>Neoptera</taxon>
        <taxon>Paraneoptera</taxon>
        <taxon>Hemiptera</taxon>
        <taxon>Sternorrhyncha</taxon>
        <taxon>Psylloidea</taxon>
        <taxon>Psyllidae</taxon>
        <taxon>Diaphorininae</taxon>
        <taxon>Diaphorina</taxon>
    </lineage>
</organism>
<gene>
    <name evidence="7" type="primary">LOC103509056</name>
</gene>
<dbReference type="KEGG" id="dci:103509056"/>
<dbReference type="PaxDb" id="121845-A0A1S3D0V4"/>
<protein>
    <submittedName>
        <fullName evidence="7">Ribonuclease kappa-like</fullName>
    </submittedName>
</protein>
<evidence type="ECO:0000313" key="6">
    <source>
        <dbReference type="Proteomes" id="UP000079169"/>
    </source>
</evidence>
<comment type="similarity">
    <text evidence="2">Belongs to the RNase K family.</text>
</comment>
<comment type="subcellular location">
    <subcellularLocation>
        <location evidence="1">Membrane</location>
        <topology evidence="1">Multi-pass membrane protein</topology>
    </subcellularLocation>
</comment>
<evidence type="ECO:0000256" key="2">
    <source>
        <dbReference type="ARBA" id="ARBA00008458"/>
    </source>
</evidence>
<evidence type="ECO:0000256" key="5">
    <source>
        <dbReference type="ARBA" id="ARBA00023136"/>
    </source>
</evidence>
<reference evidence="7" key="1">
    <citation type="submission" date="2025-08" db="UniProtKB">
        <authorList>
            <consortium name="RefSeq"/>
        </authorList>
    </citation>
    <scope>IDENTIFICATION</scope>
</reference>